<feature type="binding site" evidence="12">
    <location>
        <position position="259"/>
    </location>
    <ligand>
        <name>L-histidine</name>
        <dbReference type="ChEBI" id="CHEBI:57595"/>
    </ligand>
</feature>
<feature type="binding site" evidence="12">
    <location>
        <begin position="263"/>
        <end position="264"/>
    </location>
    <ligand>
        <name>L-histidine</name>
        <dbReference type="ChEBI" id="CHEBI:57595"/>
    </ligand>
</feature>
<dbReference type="RefSeq" id="WP_046302740.1">
    <property type="nucleotide sequence ID" value="NZ_CAWRCI010000014.1"/>
</dbReference>
<feature type="binding site" evidence="12">
    <location>
        <begin position="83"/>
        <end position="85"/>
    </location>
    <ligand>
        <name>L-histidine</name>
        <dbReference type="ChEBI" id="CHEBI:57595"/>
    </ligand>
</feature>
<comment type="subunit">
    <text evidence="3 11">Homodimer.</text>
</comment>
<evidence type="ECO:0000256" key="9">
    <source>
        <dbReference type="ARBA" id="ARBA00023146"/>
    </source>
</evidence>
<dbReference type="HAMAP" id="MF_00127">
    <property type="entry name" value="His_tRNA_synth"/>
    <property type="match status" value="1"/>
</dbReference>
<evidence type="ECO:0000259" key="13">
    <source>
        <dbReference type="PROSITE" id="PS50862"/>
    </source>
</evidence>
<keyword evidence="6 11" id="KW-0547">Nucleotide-binding</keyword>
<comment type="catalytic activity">
    <reaction evidence="10 11">
        <text>tRNA(His) + L-histidine + ATP = L-histidyl-tRNA(His) + AMP + diphosphate + H(+)</text>
        <dbReference type="Rhea" id="RHEA:17313"/>
        <dbReference type="Rhea" id="RHEA-COMP:9665"/>
        <dbReference type="Rhea" id="RHEA-COMP:9689"/>
        <dbReference type="ChEBI" id="CHEBI:15378"/>
        <dbReference type="ChEBI" id="CHEBI:30616"/>
        <dbReference type="ChEBI" id="CHEBI:33019"/>
        <dbReference type="ChEBI" id="CHEBI:57595"/>
        <dbReference type="ChEBI" id="CHEBI:78442"/>
        <dbReference type="ChEBI" id="CHEBI:78527"/>
        <dbReference type="ChEBI" id="CHEBI:456215"/>
        <dbReference type="EC" id="6.1.1.21"/>
    </reaction>
</comment>
<keyword evidence="5 11" id="KW-0436">Ligase</keyword>
<proteinExistence type="inferred from homology"/>
<dbReference type="Gene3D" id="3.40.50.800">
    <property type="entry name" value="Anticodon-binding domain"/>
    <property type="match status" value="1"/>
</dbReference>
<dbReference type="GO" id="GO:0005737">
    <property type="term" value="C:cytoplasm"/>
    <property type="evidence" value="ECO:0007669"/>
    <property type="project" value="UniProtKB-SubCell"/>
</dbReference>
<dbReference type="Pfam" id="PF13393">
    <property type="entry name" value="tRNA-synt_His"/>
    <property type="match status" value="1"/>
</dbReference>
<evidence type="ECO:0000256" key="12">
    <source>
        <dbReference type="PIRSR" id="PIRSR001549-1"/>
    </source>
</evidence>
<evidence type="ECO:0000256" key="5">
    <source>
        <dbReference type="ARBA" id="ARBA00022598"/>
    </source>
</evidence>
<dbReference type="PROSITE" id="PS50862">
    <property type="entry name" value="AA_TRNA_LIGASE_II"/>
    <property type="match status" value="1"/>
</dbReference>
<dbReference type="GO" id="GO:0005524">
    <property type="term" value="F:ATP binding"/>
    <property type="evidence" value="ECO:0007669"/>
    <property type="project" value="UniProtKB-UniRule"/>
</dbReference>
<dbReference type="CDD" id="cd00859">
    <property type="entry name" value="HisRS_anticodon"/>
    <property type="match status" value="1"/>
</dbReference>
<dbReference type="PANTHER" id="PTHR43707:SF1">
    <property type="entry name" value="HISTIDINE--TRNA LIGASE, MITOCHONDRIAL-RELATED"/>
    <property type="match status" value="1"/>
</dbReference>
<dbReference type="FunFam" id="3.30.930.10:FF:000005">
    <property type="entry name" value="Histidine--tRNA ligase"/>
    <property type="match status" value="1"/>
</dbReference>
<accession>A0A128F5J1</accession>
<feature type="binding site" evidence="12">
    <location>
        <position position="127"/>
    </location>
    <ligand>
        <name>L-histidine</name>
        <dbReference type="ChEBI" id="CHEBI:57595"/>
    </ligand>
</feature>
<evidence type="ECO:0000256" key="1">
    <source>
        <dbReference type="ARBA" id="ARBA00004496"/>
    </source>
</evidence>
<name>A0A128F5J1_9GAMM</name>
<dbReference type="PANTHER" id="PTHR43707">
    <property type="entry name" value="HISTIDYL-TRNA SYNTHETASE"/>
    <property type="match status" value="1"/>
</dbReference>
<dbReference type="Proteomes" id="UP000073601">
    <property type="component" value="Unassembled WGS sequence"/>
</dbReference>
<dbReference type="Pfam" id="PF03129">
    <property type="entry name" value="HGTP_anticodon"/>
    <property type="match status" value="1"/>
</dbReference>
<keyword evidence="9 11" id="KW-0030">Aminoacyl-tRNA synthetase</keyword>
<gene>
    <name evidence="11 14" type="primary">hisS</name>
    <name evidence="14" type="ORF">GMA8713_01884</name>
</gene>
<evidence type="ECO:0000313" key="15">
    <source>
        <dbReference type="Proteomes" id="UP000073601"/>
    </source>
</evidence>
<dbReference type="InterPro" id="IPR006195">
    <property type="entry name" value="aa-tRNA-synth_II"/>
</dbReference>
<keyword evidence="7 11" id="KW-0067">ATP-binding</keyword>
<dbReference type="SUPFAM" id="SSF52954">
    <property type="entry name" value="Class II aaRS ABD-related"/>
    <property type="match status" value="1"/>
</dbReference>
<dbReference type="EC" id="6.1.1.21" evidence="11"/>
<dbReference type="CDD" id="cd00773">
    <property type="entry name" value="HisRS-like_core"/>
    <property type="match status" value="1"/>
</dbReference>
<dbReference type="NCBIfam" id="TIGR00442">
    <property type="entry name" value="hisS"/>
    <property type="match status" value="1"/>
</dbReference>
<dbReference type="PIRSF" id="PIRSF001549">
    <property type="entry name" value="His-tRNA_synth"/>
    <property type="match status" value="1"/>
</dbReference>
<dbReference type="InterPro" id="IPR033656">
    <property type="entry name" value="HisRS_anticodon"/>
</dbReference>
<dbReference type="GO" id="GO:0006427">
    <property type="term" value="P:histidyl-tRNA aminoacylation"/>
    <property type="evidence" value="ECO:0007669"/>
    <property type="project" value="UniProtKB-UniRule"/>
</dbReference>
<reference evidence="15" key="1">
    <citation type="submission" date="2016-02" db="EMBL/GenBank/DDBJ databases">
        <authorList>
            <person name="Rodrigo-Torres Lidia"/>
            <person name="Arahal R.David."/>
        </authorList>
    </citation>
    <scope>NUCLEOTIDE SEQUENCE [LARGE SCALE GENOMIC DNA]</scope>
    <source>
        <strain evidence="15">CECT 8713</strain>
    </source>
</reference>
<protein>
    <recommendedName>
        <fullName evidence="11">Histidine--tRNA ligase</fullName>
        <ecNumber evidence="11">6.1.1.21</ecNumber>
    </recommendedName>
    <alternativeName>
        <fullName evidence="11">Histidyl-tRNA synthetase</fullName>
        <shortName evidence="11">HisRS</shortName>
    </alternativeName>
</protein>
<evidence type="ECO:0000313" key="14">
    <source>
        <dbReference type="EMBL" id="CZF81561.1"/>
    </source>
</evidence>
<feature type="domain" description="Aminoacyl-transfer RNA synthetases class-II family profile" evidence="13">
    <location>
        <begin position="21"/>
        <end position="326"/>
    </location>
</feature>
<evidence type="ECO:0000256" key="2">
    <source>
        <dbReference type="ARBA" id="ARBA00008226"/>
    </source>
</evidence>
<evidence type="ECO:0000256" key="4">
    <source>
        <dbReference type="ARBA" id="ARBA00022490"/>
    </source>
</evidence>
<dbReference type="InterPro" id="IPR036621">
    <property type="entry name" value="Anticodon-bd_dom_sf"/>
</dbReference>
<dbReference type="InterPro" id="IPR015807">
    <property type="entry name" value="His-tRNA-ligase"/>
</dbReference>
<evidence type="ECO:0000256" key="10">
    <source>
        <dbReference type="ARBA" id="ARBA00047639"/>
    </source>
</evidence>
<evidence type="ECO:0000256" key="11">
    <source>
        <dbReference type="HAMAP-Rule" id="MF_00127"/>
    </source>
</evidence>
<evidence type="ECO:0000256" key="3">
    <source>
        <dbReference type="ARBA" id="ARBA00011738"/>
    </source>
</evidence>
<dbReference type="OrthoDB" id="9800814at2"/>
<dbReference type="SUPFAM" id="SSF55681">
    <property type="entry name" value="Class II aaRS and biotin synthetases"/>
    <property type="match status" value="1"/>
</dbReference>
<comment type="similarity">
    <text evidence="2 11">Belongs to the class-II aminoacyl-tRNA synthetase family.</text>
</comment>
<dbReference type="GO" id="GO:0004821">
    <property type="term" value="F:histidine-tRNA ligase activity"/>
    <property type="evidence" value="ECO:0007669"/>
    <property type="project" value="UniProtKB-UniRule"/>
</dbReference>
<dbReference type="InterPro" id="IPR004154">
    <property type="entry name" value="Anticodon-bd"/>
</dbReference>
<keyword evidence="4 11" id="KW-0963">Cytoplasm</keyword>
<keyword evidence="8 11" id="KW-0648">Protein biosynthesis</keyword>
<dbReference type="InterPro" id="IPR041715">
    <property type="entry name" value="HisRS-like_core"/>
</dbReference>
<evidence type="ECO:0000256" key="8">
    <source>
        <dbReference type="ARBA" id="ARBA00022917"/>
    </source>
</evidence>
<feature type="binding site" evidence="12">
    <location>
        <position position="131"/>
    </location>
    <ligand>
        <name>L-histidine</name>
        <dbReference type="ChEBI" id="CHEBI:57595"/>
    </ligand>
</feature>
<comment type="subcellular location">
    <subcellularLocation>
        <location evidence="1 11">Cytoplasm</location>
    </subcellularLocation>
</comment>
<dbReference type="AlphaFoldDB" id="A0A128F5J1"/>
<organism evidence="14 15">
    <name type="scientific">Grimontia marina</name>
    <dbReference type="NCBI Taxonomy" id="646534"/>
    <lineage>
        <taxon>Bacteria</taxon>
        <taxon>Pseudomonadati</taxon>
        <taxon>Pseudomonadota</taxon>
        <taxon>Gammaproteobacteria</taxon>
        <taxon>Vibrionales</taxon>
        <taxon>Vibrionaceae</taxon>
        <taxon>Grimontia</taxon>
    </lineage>
</organism>
<feature type="binding site" evidence="12">
    <location>
        <position position="113"/>
    </location>
    <ligand>
        <name>L-histidine</name>
        <dbReference type="ChEBI" id="CHEBI:57595"/>
    </ligand>
</feature>
<dbReference type="InterPro" id="IPR004516">
    <property type="entry name" value="HisRS/HisZ"/>
</dbReference>
<dbReference type="InterPro" id="IPR045864">
    <property type="entry name" value="aa-tRNA-synth_II/BPL/LPL"/>
</dbReference>
<dbReference type="EMBL" id="FIZY01000014">
    <property type="protein sequence ID" value="CZF81561.1"/>
    <property type="molecule type" value="Genomic_DNA"/>
</dbReference>
<evidence type="ECO:0000256" key="6">
    <source>
        <dbReference type="ARBA" id="ARBA00022741"/>
    </source>
</evidence>
<dbReference type="Gene3D" id="3.30.930.10">
    <property type="entry name" value="Bira Bifunctional Protein, Domain 2"/>
    <property type="match status" value="1"/>
</dbReference>
<keyword evidence="15" id="KW-1185">Reference proteome</keyword>
<sequence length="422" mass="47223">MAKTIQAIRGMNDCLPTQSPLWQKVEGTVKDVISAYGYSEVRMPIVEMTHLFSRAIGEVTDVVEKEMYTFEDRNGDSLTLRPEGTAGCVRAGIENGLLYNQEQRLWYVGPMFRHERPQKGRYRQFHQFGVEVFGLNGPDVDAELIMMTARLWRKLGIHEHVRLELNSIGSLEARANYREALVEFLMQHEAILDEDCKRRMHTNPLRVLDTKNADIQAVLTDAPKLSEYLDEESKQHFAGLCELLDAAGIQYTVNEKLVRGLDYYNRTVFEWITESLGSQGTVCGGGRYDGLVEQLGGKATPAVGFAMGVERLVLLMETLELDETRPAVDVYMVTAGEGTLVAGMQLAEKLREQVPGLRVMTHFGGGNFKKQFKRADKVGASVALVLGEDEVANNQVTFKDLKGGEQLTISQDEVADKLAQRV</sequence>
<evidence type="ECO:0000256" key="7">
    <source>
        <dbReference type="ARBA" id="ARBA00022840"/>
    </source>
</evidence>